<dbReference type="Pfam" id="PF13391">
    <property type="entry name" value="HNH_2"/>
    <property type="match status" value="1"/>
</dbReference>
<sequence length="301" mass="33743">MANEYDKLIKKLAKLRVDRSKGVAPHKPLLLLVLLELAKSGVLSDRVLTLTPDLAFRFSVYWSIVAHRRSQPPDVRLPFYHTASSKLWTTHKADGTASGHRESTASIRLADPFFEALKSAEFRQAAGYTLISNYFEHAEQIAIYELAGITPPEDSTALDDLAIQADKEARAEGRSARFRVDVVAAYCHTCALTGYRVTTITGHSIVDAAHIHQFARSRNDDPQNGIALCKNAHWLFDLGLWSIDDDYRVLVARDAFDEACPTQDSLRSLVGNRLNLPRDQTLWPTTKNIQWHRTKCFLGAS</sequence>
<dbReference type="RefSeq" id="WP_197452523.1">
    <property type="nucleotide sequence ID" value="NZ_CP036348.1"/>
</dbReference>
<evidence type="ECO:0000313" key="3">
    <source>
        <dbReference type="EMBL" id="QDV68819.1"/>
    </source>
</evidence>
<feature type="domain" description="ScoMcrA-like DNA sulfur-binding" evidence="2">
    <location>
        <begin position="6"/>
        <end position="148"/>
    </location>
</feature>
<dbReference type="InterPro" id="IPR003615">
    <property type="entry name" value="HNH_nuc"/>
</dbReference>
<dbReference type="InterPro" id="IPR011396">
    <property type="entry name" value="PT_DNA_restrict"/>
</dbReference>
<dbReference type="EMBL" id="CP036348">
    <property type="protein sequence ID" value="QDV68819.1"/>
    <property type="molecule type" value="Genomic_DNA"/>
</dbReference>
<dbReference type="Proteomes" id="UP000315082">
    <property type="component" value="Chromosome"/>
</dbReference>
<dbReference type="Pfam" id="PF26340">
    <property type="entry name" value="DNA-SBD_ScoMcrA"/>
    <property type="match status" value="1"/>
</dbReference>
<dbReference type="AlphaFoldDB" id="A0A518JTF0"/>
<evidence type="ECO:0000259" key="1">
    <source>
        <dbReference type="Pfam" id="PF13391"/>
    </source>
</evidence>
<gene>
    <name evidence="3" type="ORF">Poly24_25320</name>
</gene>
<feature type="domain" description="HNH nuclease" evidence="1">
    <location>
        <begin position="190"/>
        <end position="244"/>
    </location>
</feature>
<dbReference type="KEGG" id="rcf:Poly24_25320"/>
<name>A0A518JTF0_9BACT</name>
<organism evidence="3 4">
    <name type="scientific">Rosistilla carotiformis</name>
    <dbReference type="NCBI Taxonomy" id="2528017"/>
    <lineage>
        <taxon>Bacteria</taxon>
        <taxon>Pseudomonadati</taxon>
        <taxon>Planctomycetota</taxon>
        <taxon>Planctomycetia</taxon>
        <taxon>Pirellulales</taxon>
        <taxon>Pirellulaceae</taxon>
        <taxon>Rosistilla</taxon>
    </lineage>
</organism>
<proteinExistence type="predicted"/>
<keyword evidence="4" id="KW-1185">Reference proteome</keyword>
<protein>
    <submittedName>
        <fullName evidence="3">Uncharacterized protein</fullName>
    </submittedName>
</protein>
<evidence type="ECO:0000259" key="2">
    <source>
        <dbReference type="Pfam" id="PF26340"/>
    </source>
</evidence>
<evidence type="ECO:0000313" key="4">
    <source>
        <dbReference type="Proteomes" id="UP000315082"/>
    </source>
</evidence>
<dbReference type="PIRSF" id="PIRSF030850">
    <property type="entry name" value="UCP030850"/>
    <property type="match status" value="1"/>
</dbReference>
<accession>A0A518JTF0</accession>
<reference evidence="3 4" key="1">
    <citation type="submission" date="2019-02" db="EMBL/GenBank/DDBJ databases">
        <title>Deep-cultivation of Planctomycetes and their phenomic and genomic characterization uncovers novel biology.</title>
        <authorList>
            <person name="Wiegand S."/>
            <person name="Jogler M."/>
            <person name="Boedeker C."/>
            <person name="Pinto D."/>
            <person name="Vollmers J."/>
            <person name="Rivas-Marin E."/>
            <person name="Kohn T."/>
            <person name="Peeters S.H."/>
            <person name="Heuer A."/>
            <person name="Rast P."/>
            <person name="Oberbeckmann S."/>
            <person name="Bunk B."/>
            <person name="Jeske O."/>
            <person name="Meyerdierks A."/>
            <person name="Storesund J.E."/>
            <person name="Kallscheuer N."/>
            <person name="Luecker S."/>
            <person name="Lage O.M."/>
            <person name="Pohl T."/>
            <person name="Merkel B.J."/>
            <person name="Hornburger P."/>
            <person name="Mueller R.-W."/>
            <person name="Bruemmer F."/>
            <person name="Labrenz M."/>
            <person name="Spormann A.M."/>
            <person name="Op den Camp H."/>
            <person name="Overmann J."/>
            <person name="Amann R."/>
            <person name="Jetten M.S.M."/>
            <person name="Mascher T."/>
            <person name="Medema M.H."/>
            <person name="Devos D.P."/>
            <person name="Kaster A.-K."/>
            <person name="Ovreas L."/>
            <person name="Rohde M."/>
            <person name="Galperin M.Y."/>
            <person name="Jogler C."/>
        </authorList>
    </citation>
    <scope>NUCLEOTIDE SEQUENCE [LARGE SCALE GENOMIC DNA]</scope>
    <source>
        <strain evidence="3 4">Poly24</strain>
    </source>
</reference>
<dbReference type="InterPro" id="IPR058813">
    <property type="entry name" value="DNA-SBD_ScoMcrA"/>
</dbReference>